<protein>
    <submittedName>
        <fullName evidence="2">Putative secreted protein</fullName>
    </submittedName>
</protein>
<evidence type="ECO:0000256" key="1">
    <source>
        <dbReference type="SAM" id="SignalP"/>
    </source>
</evidence>
<dbReference type="EMBL" id="GGFK01014283">
    <property type="protein sequence ID" value="MBW47604.1"/>
    <property type="molecule type" value="Transcribed_RNA"/>
</dbReference>
<feature type="signal peptide" evidence="1">
    <location>
        <begin position="1"/>
        <end position="21"/>
    </location>
</feature>
<keyword evidence="1" id="KW-0732">Signal</keyword>
<evidence type="ECO:0000313" key="2">
    <source>
        <dbReference type="EMBL" id="MBW47604.1"/>
    </source>
</evidence>
<dbReference type="AlphaFoldDB" id="A0A2M4B3J0"/>
<name>A0A2M4B3J0_9DIPT</name>
<feature type="chain" id="PRO_5014675969" evidence="1">
    <location>
        <begin position="22"/>
        <end position="131"/>
    </location>
</feature>
<accession>A0A2M4B3J0</accession>
<reference evidence="2" key="1">
    <citation type="submission" date="2018-01" db="EMBL/GenBank/DDBJ databases">
        <title>An insight into the sialome of Amazonian anophelines.</title>
        <authorList>
            <person name="Ribeiro J.M."/>
            <person name="Scarpassa V."/>
            <person name="Calvo E."/>
        </authorList>
    </citation>
    <scope>NUCLEOTIDE SEQUENCE</scope>
    <source>
        <tissue evidence="2">Salivary glands</tissue>
    </source>
</reference>
<proteinExistence type="predicted"/>
<organism evidence="2">
    <name type="scientific">Anopheles triannulatus</name>
    <dbReference type="NCBI Taxonomy" id="58253"/>
    <lineage>
        <taxon>Eukaryota</taxon>
        <taxon>Metazoa</taxon>
        <taxon>Ecdysozoa</taxon>
        <taxon>Arthropoda</taxon>
        <taxon>Hexapoda</taxon>
        <taxon>Insecta</taxon>
        <taxon>Pterygota</taxon>
        <taxon>Neoptera</taxon>
        <taxon>Endopterygota</taxon>
        <taxon>Diptera</taxon>
        <taxon>Nematocera</taxon>
        <taxon>Culicoidea</taxon>
        <taxon>Culicidae</taxon>
        <taxon>Anophelinae</taxon>
        <taxon>Anopheles</taxon>
    </lineage>
</organism>
<sequence length="131" mass="14683">MHYALGLGLFVVLVCFRWGSSIRSVFCALLDGPSTLYSNERISLSLDCDDLMVAPPLAAASFAQEASFVPFPRVALPLRRVAFDGKNTFIAPRTISRNQYSWGKNRARMLTLHPQGRFQTAVKKGRFTTWL</sequence>